<reference evidence="1 2" key="1">
    <citation type="submission" date="2019-08" db="EMBL/GenBank/DDBJ databases">
        <title>Draft genome sequences of two oriental melons (Cucumis melo L. var makuwa).</title>
        <authorList>
            <person name="Kwon S.-Y."/>
        </authorList>
    </citation>
    <scope>NUCLEOTIDE SEQUENCE [LARGE SCALE GENOMIC DNA]</scope>
    <source>
        <strain evidence="2">cv. Chang Bougi</strain>
        <tissue evidence="1">Leaf</tissue>
    </source>
</reference>
<protein>
    <submittedName>
        <fullName evidence="1">Chromo domain-containing protein</fullName>
    </submittedName>
</protein>
<organism evidence="1 2">
    <name type="scientific">Cucumis melo var. makuwa</name>
    <name type="common">Oriental melon</name>
    <dbReference type="NCBI Taxonomy" id="1194695"/>
    <lineage>
        <taxon>Eukaryota</taxon>
        <taxon>Viridiplantae</taxon>
        <taxon>Streptophyta</taxon>
        <taxon>Embryophyta</taxon>
        <taxon>Tracheophyta</taxon>
        <taxon>Spermatophyta</taxon>
        <taxon>Magnoliopsida</taxon>
        <taxon>eudicotyledons</taxon>
        <taxon>Gunneridae</taxon>
        <taxon>Pentapetalae</taxon>
        <taxon>rosids</taxon>
        <taxon>fabids</taxon>
        <taxon>Cucurbitales</taxon>
        <taxon>Cucurbitaceae</taxon>
        <taxon>Benincaseae</taxon>
        <taxon>Cucumis</taxon>
    </lineage>
</organism>
<dbReference type="AlphaFoldDB" id="A0A5D3E744"/>
<sequence>MKISDEETWNSSATVKFKEDLSYEEEAVQILDMKKKQVLRNKTSTLVKVPWRHHRNRGGNLGV</sequence>
<dbReference type="Proteomes" id="UP000321947">
    <property type="component" value="Unassembled WGS sequence"/>
</dbReference>
<gene>
    <name evidence="1" type="ORF">E5676_scaffold398G00200</name>
</gene>
<name>A0A5D3E744_CUCMM</name>
<comment type="caution">
    <text evidence="1">The sequence shown here is derived from an EMBL/GenBank/DDBJ whole genome shotgun (WGS) entry which is preliminary data.</text>
</comment>
<evidence type="ECO:0000313" key="1">
    <source>
        <dbReference type="EMBL" id="TYK31668.1"/>
    </source>
</evidence>
<proteinExistence type="predicted"/>
<evidence type="ECO:0000313" key="2">
    <source>
        <dbReference type="Proteomes" id="UP000321947"/>
    </source>
</evidence>
<dbReference type="EMBL" id="SSTD01000026">
    <property type="protein sequence ID" value="TYK31668.1"/>
    <property type="molecule type" value="Genomic_DNA"/>
</dbReference>
<accession>A0A5D3E744</accession>